<dbReference type="AlphaFoldDB" id="A2C6K7"/>
<proteinExistence type="predicted"/>
<dbReference type="KEGG" id="pmf:P9303_03651"/>
<evidence type="ECO:0000313" key="2">
    <source>
        <dbReference type="EMBL" id="ABM77117.1"/>
    </source>
</evidence>
<dbReference type="EMBL" id="CP000554">
    <property type="protein sequence ID" value="ABM77117.1"/>
    <property type="molecule type" value="Genomic_DNA"/>
</dbReference>
<accession>A2C6K7</accession>
<dbReference type="HOGENOM" id="CLU_2993085_0_0_3"/>
<sequence>MPNKKKKISYRLEVDPLDSAQRKRYLKELNCSQVPAGYSAPRSKQSKQKADLMQQPY</sequence>
<reference evidence="2 3" key="1">
    <citation type="journal article" date="2007" name="PLoS Genet.">
        <title>Patterns and implications of gene gain and loss in the evolution of Prochlorococcus.</title>
        <authorList>
            <person name="Kettler G.C."/>
            <person name="Martiny A.C."/>
            <person name="Huang K."/>
            <person name="Zucker J."/>
            <person name="Coleman M.L."/>
            <person name="Rodrigue S."/>
            <person name="Chen F."/>
            <person name="Lapidus A."/>
            <person name="Ferriera S."/>
            <person name="Johnson J."/>
            <person name="Steglich C."/>
            <person name="Church G.M."/>
            <person name="Richardson P."/>
            <person name="Chisholm S.W."/>
        </authorList>
    </citation>
    <scope>NUCLEOTIDE SEQUENCE [LARGE SCALE GENOMIC DNA]</scope>
    <source>
        <strain evidence="2 3">MIT 9303</strain>
    </source>
</reference>
<evidence type="ECO:0000256" key="1">
    <source>
        <dbReference type="SAM" id="MobiDB-lite"/>
    </source>
</evidence>
<dbReference type="Proteomes" id="UP000002274">
    <property type="component" value="Chromosome"/>
</dbReference>
<gene>
    <name evidence="2" type="ordered locus">P9303_03651</name>
</gene>
<protein>
    <submittedName>
        <fullName evidence="2">Uncharacterized protein</fullName>
    </submittedName>
</protein>
<name>A2C6K7_PROM3</name>
<feature type="region of interest" description="Disordered" evidence="1">
    <location>
        <begin position="35"/>
        <end position="57"/>
    </location>
</feature>
<organism evidence="2 3">
    <name type="scientific">Prochlorococcus marinus (strain MIT 9303)</name>
    <dbReference type="NCBI Taxonomy" id="59922"/>
    <lineage>
        <taxon>Bacteria</taxon>
        <taxon>Bacillati</taxon>
        <taxon>Cyanobacteriota</taxon>
        <taxon>Cyanophyceae</taxon>
        <taxon>Synechococcales</taxon>
        <taxon>Prochlorococcaceae</taxon>
        <taxon>Prochlorococcus</taxon>
    </lineage>
</organism>
<evidence type="ECO:0000313" key="3">
    <source>
        <dbReference type="Proteomes" id="UP000002274"/>
    </source>
</evidence>